<dbReference type="OrthoDB" id="60984at2759"/>
<accession>A0A813G1V8</accession>
<keyword evidence="10" id="KW-1185">Reference proteome</keyword>
<comment type="caution">
    <text evidence="9">The sequence shown here is derived from an EMBL/GenBank/DDBJ whole genome shotgun (WGS) entry which is preliminary data.</text>
</comment>
<dbReference type="Gene3D" id="3.30.360.10">
    <property type="entry name" value="Dihydrodipicolinate Reductase, domain 2"/>
    <property type="match status" value="1"/>
</dbReference>
<feature type="region of interest" description="Disordered" evidence="7">
    <location>
        <begin position="882"/>
        <end position="932"/>
    </location>
</feature>
<dbReference type="InterPro" id="IPR036397">
    <property type="entry name" value="RNaseH_sf"/>
</dbReference>
<dbReference type="Gene3D" id="3.40.50.720">
    <property type="entry name" value="NAD(P)-binding Rossmann-like Domain"/>
    <property type="match status" value="1"/>
</dbReference>
<dbReference type="PROSITE" id="PS50994">
    <property type="entry name" value="INTEGRASE"/>
    <property type="match status" value="1"/>
</dbReference>
<evidence type="ECO:0000256" key="6">
    <source>
        <dbReference type="ARBA" id="ARBA00023277"/>
    </source>
</evidence>
<evidence type="ECO:0000256" key="1">
    <source>
        <dbReference type="ARBA" id="ARBA00004937"/>
    </source>
</evidence>
<dbReference type="InterPro" id="IPR022674">
    <property type="entry name" value="G6P_DH_NAD-bd"/>
</dbReference>
<dbReference type="Gene3D" id="3.30.420.10">
    <property type="entry name" value="Ribonuclease H-like superfamily/Ribonuclease H"/>
    <property type="match status" value="1"/>
</dbReference>
<feature type="region of interest" description="Disordered" evidence="7">
    <location>
        <begin position="2113"/>
        <end position="2184"/>
    </location>
</feature>
<dbReference type="PANTHER" id="PTHR23429:SF0">
    <property type="entry name" value="GLUCOSE-6-PHOSPHATE 1-DEHYDROGENASE"/>
    <property type="match status" value="1"/>
</dbReference>
<evidence type="ECO:0000259" key="8">
    <source>
        <dbReference type="PROSITE" id="PS50994"/>
    </source>
</evidence>
<dbReference type="InterPro" id="IPR012337">
    <property type="entry name" value="RNaseH-like_sf"/>
</dbReference>
<dbReference type="GO" id="GO:0009051">
    <property type="term" value="P:pentose-phosphate shunt, oxidative branch"/>
    <property type="evidence" value="ECO:0007669"/>
    <property type="project" value="TreeGrafter"/>
</dbReference>
<dbReference type="GO" id="GO:0006006">
    <property type="term" value="P:glucose metabolic process"/>
    <property type="evidence" value="ECO:0007669"/>
    <property type="project" value="UniProtKB-KW"/>
</dbReference>
<dbReference type="EMBL" id="CAJNNV010027593">
    <property type="protein sequence ID" value="CAE8620831.1"/>
    <property type="molecule type" value="Genomic_DNA"/>
</dbReference>
<dbReference type="Pfam" id="PF02781">
    <property type="entry name" value="G6PD_C"/>
    <property type="match status" value="1"/>
</dbReference>
<dbReference type="EC" id="1.1.1.49" evidence="2"/>
<evidence type="ECO:0000313" key="9">
    <source>
        <dbReference type="EMBL" id="CAE8620831.1"/>
    </source>
</evidence>
<keyword evidence="3" id="KW-0313">Glucose metabolism</keyword>
<dbReference type="GO" id="GO:0050661">
    <property type="term" value="F:NADP binding"/>
    <property type="evidence" value="ECO:0007669"/>
    <property type="project" value="InterPro"/>
</dbReference>
<evidence type="ECO:0000256" key="3">
    <source>
        <dbReference type="ARBA" id="ARBA00022526"/>
    </source>
</evidence>
<dbReference type="HAMAP" id="MF_00966">
    <property type="entry name" value="G6PD"/>
    <property type="match status" value="1"/>
</dbReference>
<dbReference type="InterPro" id="IPR001282">
    <property type="entry name" value="G6P_DH"/>
</dbReference>
<protein>
    <recommendedName>
        <fullName evidence="2">glucose-6-phosphate dehydrogenase (NADP(+))</fullName>
        <ecNumber evidence="2">1.1.1.49</ecNumber>
    </recommendedName>
</protein>
<dbReference type="SUPFAM" id="SSF53098">
    <property type="entry name" value="Ribonuclease H-like"/>
    <property type="match status" value="1"/>
</dbReference>
<organism evidence="9 10">
    <name type="scientific">Polarella glacialis</name>
    <name type="common">Dinoflagellate</name>
    <dbReference type="NCBI Taxonomy" id="89957"/>
    <lineage>
        <taxon>Eukaryota</taxon>
        <taxon>Sar</taxon>
        <taxon>Alveolata</taxon>
        <taxon>Dinophyceae</taxon>
        <taxon>Suessiales</taxon>
        <taxon>Suessiaceae</taxon>
        <taxon>Polarella</taxon>
    </lineage>
</organism>
<dbReference type="Pfam" id="PF00479">
    <property type="entry name" value="G6PD_N"/>
    <property type="match status" value="2"/>
</dbReference>
<feature type="compositionally biased region" description="Polar residues" evidence="7">
    <location>
        <begin position="946"/>
        <end position="955"/>
    </location>
</feature>
<evidence type="ECO:0000256" key="7">
    <source>
        <dbReference type="SAM" id="MobiDB-lite"/>
    </source>
</evidence>
<keyword evidence="5" id="KW-0560">Oxidoreductase</keyword>
<feature type="compositionally biased region" description="Low complexity" evidence="7">
    <location>
        <begin position="882"/>
        <end position="908"/>
    </location>
</feature>
<evidence type="ECO:0000256" key="2">
    <source>
        <dbReference type="ARBA" id="ARBA00013019"/>
    </source>
</evidence>
<dbReference type="SUPFAM" id="SSF55347">
    <property type="entry name" value="Glyceraldehyde-3-phosphate dehydrogenase-like, C-terminal domain"/>
    <property type="match status" value="1"/>
</dbReference>
<name>A0A813G1V8_POLGL</name>
<keyword evidence="4" id="KW-0521">NADP</keyword>
<feature type="compositionally biased region" description="Low complexity" evidence="7">
    <location>
        <begin position="2137"/>
        <end position="2146"/>
    </location>
</feature>
<dbReference type="Proteomes" id="UP000654075">
    <property type="component" value="Unassembled WGS sequence"/>
</dbReference>
<reference evidence="9" key="1">
    <citation type="submission" date="2021-02" db="EMBL/GenBank/DDBJ databases">
        <authorList>
            <person name="Dougan E. K."/>
            <person name="Rhodes N."/>
            <person name="Thang M."/>
            <person name="Chan C."/>
        </authorList>
    </citation>
    <scope>NUCLEOTIDE SEQUENCE</scope>
</reference>
<sequence length="2184" mass="243407">MKNGVRKRLTGQLRQLHSALEVETKVYARQLSYEQYLAQRSPAYIDLMDMFTGRSQAPGRAYLFGLNAVEPGEISRPEDELGGGWNLNSKSGARTWLNAVDRFKPLLTIVAYPCTLRCIFNRNINYKGREEELEALKSTEDVMYWTALHTIHKQLAGGRFFLLENPPGSDLSNEQPVREILAISDVGTGIGELGEYGATNSVGEPIRKKVRWASNNQDILDAVTHRDRANLRSYVKIEGKETKLSQQYPVALTDGILGTLQNLAKQRDAHRFQLVPLHRKFPRSVACGEWDRTLTVNEPHQIFYTDFVRDNAVWLGIMQEVERRFTMVSHRGIELGDTDPLTLQIRALIPWEVTKLQIARAPAARRMPIMPYTHRGAVLLYSDGALETESEDLAAINFPRQKFNKPVSFALLFYGSAPTDDELLPEPETIDRGTVSYKHTTGADISFPDLPSTIGKDIQQVVARIHVNTGHPDPRDLIRMLCAQGTVSGAVLTTAKCLLCGTCERNKLVARNRPAKVLGHFLGMFGDKVIGDIFFTIDIKRTVRMVLGLICDSSLLHQAGRLLSRTPPEVLQLIRTLWLRPFGFPVVLVLDQDGAFMGDVKDYFEAAGVEIRYAAAEAHRQIGRVERHNYILRRILEKVIDAMAVVDDEGFEAALDAALYAKNSGIKHYGRTPYQVAFGRVPRLPGFLLDEPSGLITASNQSESHVRQDIYRAEAIKAMAEAQVDSELTKAILRKTVHTHESDKLVPGARCAFWRDQVRNRKGSRGAYVLGTFVRFDDSKTGFQNAWVMSSGRLRMVDRQQLRPAFGFENWIPDPQDVAALKSAEKLIQTGEYSVDRGPAPPVDEPLVPEVVEYMGLSEAEAALAAGDAERQQVLPSAIPAVPSAASESNSHNPSSSSSSSDSAPNVSLPLVRDNNVERSNNKPLALSPVPEDDELAVQDALQELSAQRSQTSGPVRSERFSSRSEGPYGLTSTEPAVSELETAATPGTTVAPSEVSNYEPVHQGVKRTIDEEHSAAPDMERAKTHHTDVCNNLSWQECGLVARDEGWDGSFDVTYDICSGFQNLEDVRADELRSPEIPEADDDGLERHSVWTVSLSDDQNKLVNESSLTRKEQKALDREIPWREIIRMTESDIKCFLEALSKEYGNWVEWGSARSLLSEEARKVMSDPVLRKRVLKSRICYRNKNPGGVLAAKARCVAIGCGDPDLAQLNRDAPTPTRLSFFLTLQIYVSGANRKFNDLTDKWFLLSADALTAFLQGTQQRDKRLFMQPPRDPLVERSGIFPAELYEIVGNVYGLANAPREWLLLVETRLFAEGFVQHSLDHMVFMYFEAQADGSSRLLCVLMIHVDDLLMTYSELFNKDKVMKLFKWGSIKEAPCQIVYLGKEINSLVDAAGVTTLNVTQVTYLRGTSFQPISRVRMQSDPLLNTSEKTELKSCGGSLQWLAGSTRPDAAATTSLSMRDQPTIAELKQMYELILYLKQNEDVGIYIHAISLNKATVVLTFGDSSFANAPGSKSQAGTLVTLTEPSVFNRETPCAVVDWRSGRTKRVVRSTLAAEAHAADDAVDRGFLANAMLSEIITGNAAIRHDVLLRHAHATDCKSLYDAVIRDNPSIEEKRTLLTVRSIQQYIKPESMHWIPTELQWADADMLTVVVFGATGDLAKKKLFPALYELIYGSQEQVALLPRTTRVLGYARGQLELGAFLAKQCVNVQGPHREEFLKQALLQSEASDGVRSDRLFFLSVPATVFGPVCENISRETRALTGFTRLILEKPFGRDSRSFAVLNNMTSRLFREDQLFRIDHYLAKEKVLNLVAFRFANQLYEPLWNRQHIEHVHIVFKEDIGTLGRGGYFDDFGIIRDIMQNHLLQVMLWLAMEPPEQLHADCIAREKCRLLRATRTLEMKDCFLGQFTSGVVRREGSEIREPGYLEDSTVPADSKCPTFASVVLNIDNDRWRGVPFLMSAGKGLDERKAEVRITFKKQAYNALMPGEPNELVLRIQPDEGIYFKCINKRPGWSQTSITPVSLDMSYKQAFPESCSAPGAYERVLLNAAMGDRSLFVGSEELVEAWRIFTPLLDGIDAAQPQPVLHPFGSDTPDGFLDFTQARGIGCAVGQDHDGTVGSHLQPETSCRQPVATPQKAGSGSSSPSSGLKTKLERSPKDASGARGAEPDAATPPRKWRRLKSHDTF</sequence>
<comment type="pathway">
    <text evidence="1">Carbohydrate degradation; pentose phosphate pathway; D-ribulose 5-phosphate from D-glucose 6-phosphate (oxidative stage): step 1/3.</text>
</comment>
<dbReference type="InterPro" id="IPR001584">
    <property type="entry name" value="Integrase_cat-core"/>
</dbReference>
<dbReference type="PANTHER" id="PTHR23429">
    <property type="entry name" value="GLUCOSE-6-PHOSPHATE 1-DEHYDROGENASE G6PD"/>
    <property type="match status" value="1"/>
</dbReference>
<dbReference type="SUPFAM" id="SSF51735">
    <property type="entry name" value="NAD(P)-binding Rossmann-fold domains"/>
    <property type="match status" value="1"/>
</dbReference>
<gene>
    <name evidence="9" type="ORF">PGLA1383_LOCUS38364</name>
</gene>
<dbReference type="GO" id="GO:0004345">
    <property type="term" value="F:glucose-6-phosphate dehydrogenase activity"/>
    <property type="evidence" value="ECO:0007669"/>
    <property type="project" value="UniProtKB-EC"/>
</dbReference>
<dbReference type="InterPro" id="IPR036291">
    <property type="entry name" value="NAD(P)-bd_dom_sf"/>
</dbReference>
<evidence type="ECO:0000256" key="4">
    <source>
        <dbReference type="ARBA" id="ARBA00022857"/>
    </source>
</evidence>
<feature type="region of interest" description="Disordered" evidence="7">
    <location>
        <begin position="946"/>
        <end position="977"/>
    </location>
</feature>
<dbReference type="GO" id="GO:0015074">
    <property type="term" value="P:DNA integration"/>
    <property type="evidence" value="ECO:0007669"/>
    <property type="project" value="InterPro"/>
</dbReference>
<dbReference type="PRINTS" id="PR00079">
    <property type="entry name" value="G6PDHDRGNASE"/>
</dbReference>
<dbReference type="InterPro" id="IPR022675">
    <property type="entry name" value="G6P_DH_C"/>
</dbReference>
<feature type="domain" description="Integrase catalytic" evidence="8">
    <location>
        <begin position="510"/>
        <end position="681"/>
    </location>
</feature>
<dbReference type="GO" id="GO:0003676">
    <property type="term" value="F:nucleic acid binding"/>
    <property type="evidence" value="ECO:0007669"/>
    <property type="project" value="InterPro"/>
</dbReference>
<feature type="compositionally biased region" description="Basic residues" evidence="7">
    <location>
        <begin position="2173"/>
        <end position="2184"/>
    </location>
</feature>
<keyword evidence="6" id="KW-0119">Carbohydrate metabolism</keyword>
<proteinExistence type="inferred from homology"/>
<evidence type="ECO:0000256" key="5">
    <source>
        <dbReference type="ARBA" id="ARBA00023002"/>
    </source>
</evidence>
<evidence type="ECO:0000313" key="10">
    <source>
        <dbReference type="Proteomes" id="UP000654075"/>
    </source>
</evidence>